<keyword evidence="5" id="KW-0378">Hydrolase</keyword>
<comment type="subunit">
    <text evidence="2">Homotetramer.</text>
</comment>
<dbReference type="InterPro" id="IPR002110">
    <property type="entry name" value="Ankyrin_rpt"/>
</dbReference>
<dbReference type="GO" id="GO:0006537">
    <property type="term" value="P:glutamate biosynthetic process"/>
    <property type="evidence" value="ECO:0007669"/>
    <property type="project" value="TreeGrafter"/>
</dbReference>
<evidence type="ECO:0000256" key="5">
    <source>
        <dbReference type="ARBA" id="ARBA00022801"/>
    </source>
</evidence>
<dbReference type="PROSITE" id="PS50297">
    <property type="entry name" value="ANK_REP_REGION"/>
    <property type="match status" value="1"/>
</dbReference>
<dbReference type="SUPFAM" id="SSF56601">
    <property type="entry name" value="beta-lactamase/transpeptidase-like"/>
    <property type="match status" value="1"/>
</dbReference>
<name>A0A177B5A0_9BILA</name>
<accession>A0A177B5A0</accession>
<dbReference type="GO" id="GO:0006543">
    <property type="term" value="P:L-glutamine catabolic process"/>
    <property type="evidence" value="ECO:0007669"/>
    <property type="project" value="TreeGrafter"/>
</dbReference>
<dbReference type="EC" id="3.5.1.2" evidence="3"/>
<dbReference type="OrthoDB" id="9995210at2759"/>
<dbReference type="InterPro" id="IPR012338">
    <property type="entry name" value="Beta-lactam/transpept-like"/>
</dbReference>
<evidence type="ECO:0000256" key="2">
    <source>
        <dbReference type="ARBA" id="ARBA00011881"/>
    </source>
</evidence>
<dbReference type="Pfam" id="PF04960">
    <property type="entry name" value="Glutaminase"/>
    <property type="match status" value="1"/>
</dbReference>
<feature type="domain" description="Glutaminase EF-hand" evidence="9">
    <location>
        <begin position="32"/>
        <end position="112"/>
    </location>
</feature>
<sequence>MTNIDTCELLSSTTIGIENEQDQHIQNSIFCDKFYDLISFKSEIVTFTKFYKALYEHGIEEQDIRLKNTTENIANYLVYHDNDTVDKINFRKIIFKDVAFISRIFKLELTIPKFDIFREKIGEIYKKCLDLNIDGQICQTCPRFSQFNPSAWSVSACTVDGQRCNFGDSTYGLTLQSCFKPLIYAIASTLYGFDYVHKYVGMEACDYTDKELTLDMNGMPYNPLINAGALVTLSMIKPELSLADRFQFLFKTLKRMTGNGYISYDNTMYLSRRKYSDGNYALAYFLREKKCYPKNANMVDALDLYNQMCSITVTAQSGSVIAAMLANGGVCPSTSEVVLSPHAVRDTLSIMNSSGMDNYSGEFSFKIGLPAKSSSSGCMFVIVPNLLGICLYSPELDKNENSLRGLHFCQKLIETFNFHKFDSDEENLKKINPRDLNTTNPNRHLSQLLMGASHGDLSVIRKYLLQGYDMKIEDYDKRTALHIAAADGHLIAVKFLIEQCKIDINVKDRWGNTALDEAKRFKNLCVIYYLTNKKANQGSIDADEMKISMNEMKALYRKMSTK</sequence>
<dbReference type="InterPro" id="IPR041541">
    <property type="entry name" value="Glutaminase_EF-hand"/>
</dbReference>
<evidence type="ECO:0000313" key="11">
    <source>
        <dbReference type="Proteomes" id="UP000078046"/>
    </source>
</evidence>
<dbReference type="FunFam" id="1.25.40.20:FF:000069">
    <property type="entry name" value="Glutaminase, isoform E"/>
    <property type="match status" value="1"/>
</dbReference>
<dbReference type="PANTHER" id="PTHR12544">
    <property type="entry name" value="GLUTAMINASE"/>
    <property type="match status" value="1"/>
</dbReference>
<dbReference type="Pfam" id="PF17959">
    <property type="entry name" value="EF-hand_14"/>
    <property type="match status" value="1"/>
</dbReference>
<evidence type="ECO:0000256" key="1">
    <source>
        <dbReference type="ARBA" id="ARBA00011076"/>
    </source>
</evidence>
<evidence type="ECO:0000256" key="6">
    <source>
        <dbReference type="ARBA" id="ARBA00023043"/>
    </source>
</evidence>
<evidence type="ECO:0000256" key="7">
    <source>
        <dbReference type="ARBA" id="ARBA00049534"/>
    </source>
</evidence>
<dbReference type="GO" id="GO:0004359">
    <property type="term" value="F:glutaminase activity"/>
    <property type="evidence" value="ECO:0007669"/>
    <property type="project" value="UniProtKB-EC"/>
</dbReference>
<dbReference type="Pfam" id="PF12796">
    <property type="entry name" value="Ank_2"/>
    <property type="match status" value="1"/>
</dbReference>
<feature type="repeat" description="ANK" evidence="8">
    <location>
        <begin position="476"/>
        <end position="498"/>
    </location>
</feature>
<dbReference type="InterPro" id="IPR036770">
    <property type="entry name" value="Ankyrin_rpt-contain_sf"/>
</dbReference>
<protein>
    <recommendedName>
        <fullName evidence="3">glutaminase</fullName>
        <ecNumber evidence="3">3.5.1.2</ecNumber>
    </recommendedName>
</protein>
<keyword evidence="11" id="KW-1185">Reference proteome</keyword>
<evidence type="ECO:0000313" key="10">
    <source>
        <dbReference type="EMBL" id="OAF68584.1"/>
    </source>
</evidence>
<evidence type="ECO:0000256" key="3">
    <source>
        <dbReference type="ARBA" id="ARBA00012918"/>
    </source>
</evidence>
<evidence type="ECO:0000259" key="9">
    <source>
        <dbReference type="Pfam" id="PF17959"/>
    </source>
</evidence>
<dbReference type="PROSITE" id="PS50088">
    <property type="entry name" value="ANK_REPEAT"/>
    <property type="match status" value="1"/>
</dbReference>
<dbReference type="Proteomes" id="UP000078046">
    <property type="component" value="Unassembled WGS sequence"/>
</dbReference>
<evidence type="ECO:0000256" key="8">
    <source>
        <dbReference type="PROSITE-ProRule" id="PRU00023"/>
    </source>
</evidence>
<keyword evidence="6 8" id="KW-0040">ANK repeat</keyword>
<dbReference type="PANTHER" id="PTHR12544:SF29">
    <property type="entry name" value="GLUTAMINASE"/>
    <property type="match status" value="1"/>
</dbReference>
<comment type="similarity">
    <text evidence="1">Belongs to the glutaminase family.</text>
</comment>
<dbReference type="FunFam" id="3.40.710.10:FF:000005">
    <property type="entry name" value="Glutaminase"/>
    <property type="match status" value="1"/>
</dbReference>
<dbReference type="Gene3D" id="3.40.710.10">
    <property type="entry name" value="DD-peptidase/beta-lactamase superfamily"/>
    <property type="match status" value="1"/>
</dbReference>
<comment type="caution">
    <text evidence="10">The sequence shown here is derived from an EMBL/GenBank/DDBJ whole genome shotgun (WGS) entry which is preliminary data.</text>
</comment>
<comment type="catalytic activity">
    <reaction evidence="7">
        <text>L-glutamine + H2O = L-glutamate + NH4(+)</text>
        <dbReference type="Rhea" id="RHEA:15889"/>
        <dbReference type="ChEBI" id="CHEBI:15377"/>
        <dbReference type="ChEBI" id="CHEBI:28938"/>
        <dbReference type="ChEBI" id="CHEBI:29985"/>
        <dbReference type="ChEBI" id="CHEBI:58359"/>
        <dbReference type="EC" id="3.5.1.2"/>
    </reaction>
</comment>
<dbReference type="EMBL" id="LWCA01000421">
    <property type="protein sequence ID" value="OAF68584.1"/>
    <property type="molecule type" value="Genomic_DNA"/>
</dbReference>
<gene>
    <name evidence="10" type="ORF">A3Q56_03676</name>
</gene>
<evidence type="ECO:0000256" key="4">
    <source>
        <dbReference type="ARBA" id="ARBA00022737"/>
    </source>
</evidence>
<dbReference type="Gene3D" id="1.10.238.210">
    <property type="match status" value="1"/>
</dbReference>
<dbReference type="AlphaFoldDB" id="A0A177B5A0"/>
<proteinExistence type="inferred from homology"/>
<dbReference type="Gene3D" id="1.25.40.20">
    <property type="entry name" value="Ankyrin repeat-containing domain"/>
    <property type="match status" value="1"/>
</dbReference>
<reference evidence="10 11" key="1">
    <citation type="submission" date="2016-04" db="EMBL/GenBank/DDBJ databases">
        <title>The genome of Intoshia linei affirms orthonectids as highly simplified spiralians.</title>
        <authorList>
            <person name="Mikhailov K.V."/>
            <person name="Slusarev G.S."/>
            <person name="Nikitin M.A."/>
            <person name="Logacheva M.D."/>
            <person name="Penin A."/>
            <person name="Aleoshin V."/>
            <person name="Panchin Y.V."/>
        </authorList>
    </citation>
    <scope>NUCLEOTIDE SEQUENCE [LARGE SCALE GENOMIC DNA]</scope>
    <source>
        <strain evidence="10">Intl2013</strain>
        <tissue evidence="10">Whole animal</tissue>
    </source>
</reference>
<dbReference type="SMART" id="SM00248">
    <property type="entry name" value="ANK"/>
    <property type="match status" value="2"/>
</dbReference>
<keyword evidence="4" id="KW-0677">Repeat</keyword>
<dbReference type="SUPFAM" id="SSF48403">
    <property type="entry name" value="Ankyrin repeat"/>
    <property type="match status" value="1"/>
</dbReference>
<dbReference type="InterPro" id="IPR015868">
    <property type="entry name" value="Glutaminase"/>
</dbReference>
<organism evidence="10 11">
    <name type="scientific">Intoshia linei</name>
    <dbReference type="NCBI Taxonomy" id="1819745"/>
    <lineage>
        <taxon>Eukaryota</taxon>
        <taxon>Metazoa</taxon>
        <taxon>Spiralia</taxon>
        <taxon>Lophotrochozoa</taxon>
        <taxon>Mesozoa</taxon>
        <taxon>Orthonectida</taxon>
        <taxon>Rhopaluridae</taxon>
        <taxon>Intoshia</taxon>
    </lineage>
</organism>